<dbReference type="PANTHER" id="PTHR46390">
    <property type="entry name" value="MANNOSE-1-PHOSPHATE GUANYLYLTRANSFERASE"/>
    <property type="match status" value="1"/>
</dbReference>
<comment type="similarity">
    <text evidence="1">Belongs to the mannose-6-phosphate isomerase type 2 family.</text>
</comment>
<evidence type="ECO:0000256" key="6">
    <source>
        <dbReference type="ARBA" id="ARBA00023134"/>
    </source>
</evidence>
<dbReference type="CDD" id="cd02509">
    <property type="entry name" value="GDP-M1P_Guanylyltransferase"/>
    <property type="match status" value="1"/>
</dbReference>
<dbReference type="InterPro" id="IPR049577">
    <property type="entry name" value="GMPP_N"/>
</dbReference>
<dbReference type="SUPFAM" id="SSF159283">
    <property type="entry name" value="Guanosine diphospho-D-mannose pyrophosphorylase/mannose-6-phosphate isomerase linker domain"/>
    <property type="match status" value="1"/>
</dbReference>
<keyword evidence="5" id="KW-0547">Nucleotide-binding</keyword>
<dbReference type="InterPro" id="IPR029044">
    <property type="entry name" value="Nucleotide-diphossugar_trans"/>
</dbReference>
<dbReference type="GO" id="GO:0009298">
    <property type="term" value="P:GDP-mannose biosynthetic process"/>
    <property type="evidence" value="ECO:0007669"/>
    <property type="project" value="TreeGrafter"/>
</dbReference>
<name>A0A212JQK7_9BACT</name>
<evidence type="ECO:0000256" key="3">
    <source>
        <dbReference type="ARBA" id="ARBA00022679"/>
    </source>
</evidence>
<dbReference type="EMBL" id="FLUL01000001">
    <property type="protein sequence ID" value="SBW01729.1"/>
    <property type="molecule type" value="Genomic_DNA"/>
</dbReference>
<organism evidence="9">
    <name type="scientific">uncultured Dysgonomonas sp</name>
    <dbReference type="NCBI Taxonomy" id="206096"/>
    <lineage>
        <taxon>Bacteria</taxon>
        <taxon>Pseudomonadati</taxon>
        <taxon>Bacteroidota</taxon>
        <taxon>Bacteroidia</taxon>
        <taxon>Bacteroidales</taxon>
        <taxon>Dysgonomonadaceae</taxon>
        <taxon>Dysgonomonas</taxon>
        <taxon>environmental samples</taxon>
    </lineage>
</organism>
<dbReference type="GO" id="GO:0004475">
    <property type="term" value="F:mannose-1-phosphate guanylyltransferase (GTP) activity"/>
    <property type="evidence" value="ECO:0007669"/>
    <property type="project" value="UniProtKB-EC"/>
</dbReference>
<evidence type="ECO:0000313" key="9">
    <source>
        <dbReference type="EMBL" id="SBW01729.1"/>
    </source>
</evidence>
<dbReference type="AlphaFoldDB" id="A0A212JQK7"/>
<evidence type="ECO:0000259" key="8">
    <source>
        <dbReference type="Pfam" id="PF00483"/>
    </source>
</evidence>
<dbReference type="InterPro" id="IPR005835">
    <property type="entry name" value="NTP_transferase_dom"/>
</dbReference>
<feature type="domain" description="Nucleotidyl transferase" evidence="8">
    <location>
        <begin position="9"/>
        <end position="288"/>
    </location>
</feature>
<evidence type="ECO:0000256" key="5">
    <source>
        <dbReference type="ARBA" id="ARBA00022741"/>
    </source>
</evidence>
<dbReference type="InterPro" id="IPR051161">
    <property type="entry name" value="Mannose-6P_isomerase_type2"/>
</dbReference>
<gene>
    <name evidence="9" type="ORF">KL86DYS2_12105</name>
</gene>
<dbReference type="SUPFAM" id="SSF53448">
    <property type="entry name" value="Nucleotide-diphospho-sugar transferases"/>
    <property type="match status" value="1"/>
</dbReference>
<dbReference type="GO" id="GO:0005525">
    <property type="term" value="F:GTP binding"/>
    <property type="evidence" value="ECO:0007669"/>
    <property type="project" value="UniProtKB-KW"/>
</dbReference>
<evidence type="ECO:0000256" key="1">
    <source>
        <dbReference type="ARBA" id="ARBA00006115"/>
    </source>
</evidence>
<evidence type="ECO:0000256" key="7">
    <source>
        <dbReference type="ARBA" id="ARBA00047343"/>
    </source>
</evidence>
<keyword evidence="3" id="KW-0808">Transferase</keyword>
<dbReference type="Gene3D" id="3.90.550.10">
    <property type="entry name" value="Spore Coat Polysaccharide Biosynthesis Protein SpsA, Chain A"/>
    <property type="match status" value="1"/>
</dbReference>
<dbReference type="Pfam" id="PF00483">
    <property type="entry name" value="NTP_transferase"/>
    <property type="match status" value="1"/>
</dbReference>
<keyword evidence="4" id="KW-0548">Nucleotidyltransferase</keyword>
<protein>
    <recommendedName>
        <fullName evidence="2">mannose-1-phosphate guanylyltransferase</fullName>
        <ecNumber evidence="2">2.7.7.13</ecNumber>
    </recommendedName>
</protein>
<dbReference type="EC" id="2.7.7.13" evidence="2"/>
<evidence type="ECO:0000256" key="2">
    <source>
        <dbReference type="ARBA" id="ARBA00012387"/>
    </source>
</evidence>
<dbReference type="RefSeq" id="WP_135105608.1">
    <property type="nucleotide sequence ID" value="NZ_CALESN010000004.1"/>
</dbReference>
<accession>A0A212JQK7</accession>
<reference evidence="9" key="1">
    <citation type="submission" date="2016-04" db="EMBL/GenBank/DDBJ databases">
        <authorList>
            <person name="Evans L.H."/>
            <person name="Alamgir A."/>
            <person name="Owens N."/>
            <person name="Weber N.D."/>
            <person name="Virtaneva K."/>
            <person name="Barbian K."/>
            <person name="Babar A."/>
            <person name="Rosenke K."/>
        </authorList>
    </citation>
    <scope>NUCLEOTIDE SEQUENCE</scope>
    <source>
        <strain evidence="9">86-2</strain>
    </source>
</reference>
<evidence type="ECO:0000256" key="4">
    <source>
        <dbReference type="ARBA" id="ARBA00022695"/>
    </source>
</evidence>
<keyword evidence="6" id="KW-0342">GTP-binding</keyword>
<comment type="catalytic activity">
    <reaction evidence="7">
        <text>alpha-D-mannose 1-phosphate + GTP + H(+) = GDP-alpha-D-mannose + diphosphate</text>
        <dbReference type="Rhea" id="RHEA:15229"/>
        <dbReference type="ChEBI" id="CHEBI:15378"/>
        <dbReference type="ChEBI" id="CHEBI:33019"/>
        <dbReference type="ChEBI" id="CHEBI:37565"/>
        <dbReference type="ChEBI" id="CHEBI:57527"/>
        <dbReference type="ChEBI" id="CHEBI:58409"/>
        <dbReference type="EC" id="2.7.7.13"/>
    </reaction>
</comment>
<dbReference type="FunFam" id="3.90.550.10:FF:000046">
    <property type="entry name" value="Mannose-1-phosphate guanylyltransferase (GDP)"/>
    <property type="match status" value="1"/>
</dbReference>
<dbReference type="PANTHER" id="PTHR46390:SF1">
    <property type="entry name" value="MANNOSE-1-PHOSPHATE GUANYLYLTRANSFERASE"/>
    <property type="match status" value="1"/>
</dbReference>
<sequence length="360" mass="40879">MDNKNNYCVIMGGGIGSRFWPFSREARPKQFLDFFGTGRSLLQMTVDRFKRILPLENIFIVTNNEYAQMVQEELPELKPNQILLEPMRRNTAPCIAFATYHINSFNPEANIVVAPSDHLILKEDEFLSIIQNAYKFVSKHNTLLTLGIKPSRPETGYGYIQMSEEKLDGVNKVKVFTEKPNLELAKVFFESGEFLWNSGIFIWNNKTILSALREYLPEITSRFDRGIDAFGTEKEKAFIDENFPFCPNISIDYGIMEKATNVYVQAADFGWSDLGTWGSLYEISEKDDEANASLIANTIFFDSAENVVTLPAGKLGVIQGLEGYIVAEADGVLLICKKSEEQRIKQFVADVKLKYGEKYI</sequence>
<proteinExistence type="inferred from homology"/>